<keyword evidence="1" id="KW-0472">Membrane</keyword>
<evidence type="ECO:0000259" key="2">
    <source>
        <dbReference type="SMART" id="SM01080"/>
    </source>
</evidence>
<keyword evidence="1" id="KW-1133">Transmembrane helix</keyword>
<feature type="transmembrane region" description="Helical" evidence="1">
    <location>
        <begin position="330"/>
        <end position="351"/>
    </location>
</feature>
<dbReference type="InterPro" id="IPR007890">
    <property type="entry name" value="CHASE2"/>
</dbReference>
<dbReference type="AlphaFoldDB" id="A0A369UST4"/>
<evidence type="ECO:0000256" key="1">
    <source>
        <dbReference type="SAM" id="Phobius"/>
    </source>
</evidence>
<protein>
    <submittedName>
        <fullName evidence="3">CHASE2 domain-containing protein</fullName>
    </submittedName>
</protein>
<feature type="transmembrane region" description="Helical" evidence="1">
    <location>
        <begin position="279"/>
        <end position="299"/>
    </location>
</feature>
<comment type="caution">
    <text evidence="3">The sequence shown here is derived from an EMBL/GenBank/DDBJ whole genome shotgun (WGS) entry which is preliminary data.</text>
</comment>
<gene>
    <name evidence="3" type="ORF">DVJ77_01705</name>
</gene>
<feature type="transmembrane region" description="Helical" evidence="1">
    <location>
        <begin position="306"/>
        <end position="324"/>
    </location>
</feature>
<organism evidence="3 4">
    <name type="scientific">Dyella tabacisoli</name>
    <dbReference type="NCBI Taxonomy" id="2282381"/>
    <lineage>
        <taxon>Bacteria</taxon>
        <taxon>Pseudomonadati</taxon>
        <taxon>Pseudomonadota</taxon>
        <taxon>Gammaproteobacteria</taxon>
        <taxon>Lysobacterales</taxon>
        <taxon>Rhodanobacteraceae</taxon>
        <taxon>Dyella</taxon>
    </lineage>
</organism>
<dbReference type="OrthoDB" id="9803824at2"/>
<evidence type="ECO:0000313" key="4">
    <source>
        <dbReference type="Proteomes" id="UP000253782"/>
    </source>
</evidence>
<dbReference type="Proteomes" id="UP000253782">
    <property type="component" value="Unassembled WGS sequence"/>
</dbReference>
<accession>A0A369UST4</accession>
<proteinExistence type="predicted"/>
<dbReference type="Pfam" id="PF05226">
    <property type="entry name" value="CHASE2"/>
    <property type="match status" value="1"/>
</dbReference>
<name>A0A369UST4_9GAMM</name>
<sequence>MLLASGISTPVDNALYDRNLRHWQYLPSDDVVIVAIDAKSLTELGRWPWPRSLHARLIDRLTAAGARGVGMDVTIAEPDATHPENDQALAQAIKRNGHVVMPLFAEPTALGGPLEEMMPVPAITQAAAALGHVDVAADADGLVRSAYLKAGLGRPYWPSFALALYQLGSPELSDRLPGLRNDRPSESPYLWMRDNYVLLRYAGPGGRFGRVSYTDVLNDRVPAALLKGRWVLIGATSEGLGDAINTPASRNTPLMPGVEYQANVLESLLRGFAITPLSFASQLLLGGLMLALPLLLHGVRGLRRPWLAALICGWLVLLLSLLLLRGPARWWPPSACLLLLIVGYGILGLFASWRRLSADALDPSLVHRHAAAPRTTDIPRA</sequence>
<feature type="domain" description="CHASE2" evidence="2">
    <location>
        <begin position="8"/>
        <end position="296"/>
    </location>
</feature>
<dbReference type="EMBL" id="QQAH01000001">
    <property type="protein sequence ID" value="RDD83746.1"/>
    <property type="molecule type" value="Genomic_DNA"/>
</dbReference>
<keyword evidence="4" id="KW-1185">Reference proteome</keyword>
<keyword evidence="1" id="KW-0812">Transmembrane</keyword>
<dbReference type="SMART" id="SM01080">
    <property type="entry name" value="CHASE2"/>
    <property type="match status" value="1"/>
</dbReference>
<evidence type="ECO:0000313" key="3">
    <source>
        <dbReference type="EMBL" id="RDD83746.1"/>
    </source>
</evidence>
<reference evidence="3 4" key="1">
    <citation type="submission" date="2018-07" db="EMBL/GenBank/DDBJ databases">
        <title>Dyella tabacisoli L4-6T, whole genome shotgun sequence.</title>
        <authorList>
            <person name="Zhou X.-K."/>
            <person name="Li W.-J."/>
            <person name="Duan Y.-Q."/>
        </authorList>
    </citation>
    <scope>NUCLEOTIDE SEQUENCE [LARGE SCALE GENOMIC DNA]</scope>
    <source>
        <strain evidence="3 4">L4-6</strain>
    </source>
</reference>